<keyword evidence="2 8" id="KW-0436">Ligase</keyword>
<dbReference type="EC" id="6.1.1.9" evidence="1 7"/>
<evidence type="ECO:0000256" key="8">
    <source>
        <dbReference type="RuleBase" id="RU363035"/>
    </source>
</evidence>
<evidence type="ECO:0000256" key="3">
    <source>
        <dbReference type="ARBA" id="ARBA00022741"/>
    </source>
</evidence>
<keyword evidence="5 8" id="KW-0648">Protein biosynthesis</keyword>
<dbReference type="InterPro" id="IPR014729">
    <property type="entry name" value="Rossmann-like_a/b/a_fold"/>
</dbReference>
<dbReference type="InterPro" id="IPR009008">
    <property type="entry name" value="Val/Leu/Ile-tRNA-synth_edit"/>
</dbReference>
<dbReference type="PROSITE" id="PS00178">
    <property type="entry name" value="AA_TRNA_LIGASE_I"/>
    <property type="match status" value="1"/>
</dbReference>
<dbReference type="PANTHER" id="PTHR11946">
    <property type="entry name" value="VALYL-TRNA SYNTHETASES"/>
    <property type="match status" value="1"/>
</dbReference>
<dbReference type="GO" id="GO:0006438">
    <property type="term" value="P:valyl-tRNA aminoacylation"/>
    <property type="evidence" value="ECO:0007669"/>
    <property type="project" value="UniProtKB-UniRule"/>
</dbReference>
<sequence length="625" mass="70439">MTNQYQPTEHETGIRQLWEEGGLFRLPPTTTDDRPTFSLIFPPPNANGSLHIGHLVGVAIQDSLARYYRMNGYRVLWLPGYDHAGFETQVVFDKVLEKAGRNRFELEPQALYNEMYEFTTGHIDKVRAQLKTLGASLDFDHEIFTLDPRVVSAVQANFKRLADDGLVYRGTRSVSWCVKHQTTLAELEIRSIPTTLSLYYLQYGPLVVATTRPEDVMAVVALAVHPTDPRYQSYIGQTVTVETLFGQRQLPVIADEFVKPEFGTGVVKVSPAHDPNDFEMALRHNLPTDQSVIDQYGKLTAINGRFAGLKVLAGRLAMVEAMQEAGLLVKTDPNYATTQSCCYKCQQPVEPRVMPQWFIAMTKTGQSGKNLRDDAVEAVRSGQIRFLNSKYENQYYSWLTNLRDWNISHQIHWGIRLPVWYCQNKASQCAPIITAGEAPANCPHCQGNALVQDSDVFNTWFSSGQWPFLALTTQGLDSFYPTTIIETAYDILFFWVARMIMLGLYFTDQPPFREVYIHGLVRDQDRQKMSKSKGNVIDPLGVASQYGTDATRLALLFGVAGGNDIVISEDKIKGMRNFANKLWNMAKFIEWRAAELWPELEAEALKQKLAEFELTATGVSTAAAN</sequence>
<dbReference type="SUPFAM" id="SSF52374">
    <property type="entry name" value="Nucleotidylyl transferase"/>
    <property type="match status" value="1"/>
</dbReference>
<evidence type="ECO:0000256" key="1">
    <source>
        <dbReference type="ARBA" id="ARBA00013169"/>
    </source>
</evidence>
<evidence type="ECO:0000256" key="6">
    <source>
        <dbReference type="ARBA" id="ARBA00023146"/>
    </source>
</evidence>
<dbReference type="InterPro" id="IPR002303">
    <property type="entry name" value="Valyl-tRNA_ligase"/>
</dbReference>
<dbReference type="GO" id="GO:0005524">
    <property type="term" value="F:ATP binding"/>
    <property type="evidence" value="ECO:0007669"/>
    <property type="project" value="UniProtKB-KW"/>
</dbReference>
<comment type="similarity">
    <text evidence="8">Belongs to the class-I aminoacyl-tRNA synthetase family.</text>
</comment>
<dbReference type="SUPFAM" id="SSF50677">
    <property type="entry name" value="ValRS/IleRS/LeuRS editing domain"/>
    <property type="match status" value="1"/>
</dbReference>
<keyword evidence="4 8" id="KW-0067">ATP-binding</keyword>
<protein>
    <recommendedName>
        <fullName evidence="1 7">Valine--tRNA ligase</fullName>
        <ecNumber evidence="1 7">6.1.1.9</ecNumber>
    </recommendedName>
</protein>
<evidence type="ECO:0000313" key="11">
    <source>
        <dbReference type="Proteomes" id="UP000316253"/>
    </source>
</evidence>
<dbReference type="Proteomes" id="UP000316253">
    <property type="component" value="Unassembled WGS sequence"/>
</dbReference>
<accession>A0A554J9B5</accession>
<dbReference type="Gene3D" id="3.40.50.620">
    <property type="entry name" value="HUPs"/>
    <property type="match status" value="2"/>
</dbReference>
<dbReference type="PANTHER" id="PTHR11946:SF93">
    <property type="entry name" value="VALINE--TRNA LIGASE, CHLOROPLASTIC_MITOCHONDRIAL 2"/>
    <property type="match status" value="1"/>
</dbReference>
<dbReference type="Pfam" id="PF00133">
    <property type="entry name" value="tRNA-synt_1"/>
    <property type="match status" value="1"/>
</dbReference>
<dbReference type="Gene3D" id="1.10.730.10">
    <property type="entry name" value="Isoleucyl-tRNA Synthetase, Domain 1"/>
    <property type="match status" value="1"/>
</dbReference>
<feature type="non-terminal residue" evidence="10">
    <location>
        <position position="625"/>
    </location>
</feature>
<dbReference type="InterPro" id="IPR001412">
    <property type="entry name" value="aa-tRNA-synth_I_CS"/>
</dbReference>
<evidence type="ECO:0000313" key="10">
    <source>
        <dbReference type="EMBL" id="TSC64923.1"/>
    </source>
</evidence>
<gene>
    <name evidence="10" type="ORF">CEO22_657</name>
</gene>
<keyword evidence="6 8" id="KW-0030">Aminoacyl-tRNA synthetase</keyword>
<comment type="caution">
    <text evidence="10">The sequence shown here is derived from an EMBL/GenBank/DDBJ whole genome shotgun (WGS) entry which is preliminary data.</text>
</comment>
<dbReference type="PRINTS" id="PR00986">
    <property type="entry name" value="TRNASYNTHVAL"/>
</dbReference>
<dbReference type="GO" id="GO:0004832">
    <property type="term" value="F:valine-tRNA ligase activity"/>
    <property type="evidence" value="ECO:0007669"/>
    <property type="project" value="UniProtKB-UniRule"/>
</dbReference>
<evidence type="ECO:0000256" key="5">
    <source>
        <dbReference type="ARBA" id="ARBA00022917"/>
    </source>
</evidence>
<name>A0A554J9B5_9BACT</name>
<reference evidence="10 11" key="1">
    <citation type="submission" date="2017-08" db="EMBL/GenBank/DDBJ databases">
        <title>Mechanisms for carbon and nitrogen cycling indicate functional differentiation within the Candidate Phyla Radiation.</title>
        <authorList>
            <person name="Danczak R.E."/>
            <person name="Johnston M.D."/>
            <person name="Kenah C."/>
            <person name="Slattery M."/>
            <person name="Wrighton K.C."/>
            <person name="Wilkins M.J."/>
        </authorList>
    </citation>
    <scope>NUCLEOTIDE SEQUENCE [LARGE SCALE GENOMIC DNA]</scope>
    <source>
        <strain evidence="10">Gr01-1014_85</strain>
    </source>
</reference>
<dbReference type="EMBL" id="VMFD01000076">
    <property type="protein sequence ID" value="TSC64923.1"/>
    <property type="molecule type" value="Genomic_DNA"/>
</dbReference>
<dbReference type="GO" id="GO:0005829">
    <property type="term" value="C:cytosol"/>
    <property type="evidence" value="ECO:0007669"/>
    <property type="project" value="TreeGrafter"/>
</dbReference>
<proteinExistence type="inferred from homology"/>
<evidence type="ECO:0000256" key="4">
    <source>
        <dbReference type="ARBA" id="ARBA00022840"/>
    </source>
</evidence>
<feature type="domain" description="Aminoacyl-tRNA synthetase class Ia" evidence="9">
    <location>
        <begin position="15"/>
        <end position="565"/>
    </location>
</feature>
<keyword evidence="3 8" id="KW-0547">Nucleotide-binding</keyword>
<evidence type="ECO:0000256" key="2">
    <source>
        <dbReference type="ARBA" id="ARBA00022598"/>
    </source>
</evidence>
<dbReference type="GO" id="GO:0002161">
    <property type="term" value="F:aminoacyl-tRNA deacylase activity"/>
    <property type="evidence" value="ECO:0007669"/>
    <property type="project" value="InterPro"/>
</dbReference>
<evidence type="ECO:0000259" key="9">
    <source>
        <dbReference type="Pfam" id="PF00133"/>
    </source>
</evidence>
<dbReference type="AlphaFoldDB" id="A0A554J9B5"/>
<dbReference type="InterPro" id="IPR002300">
    <property type="entry name" value="aa-tRNA-synth_Ia"/>
</dbReference>
<evidence type="ECO:0000256" key="7">
    <source>
        <dbReference type="NCBIfam" id="TIGR00422"/>
    </source>
</evidence>
<dbReference type="NCBIfam" id="TIGR00422">
    <property type="entry name" value="valS"/>
    <property type="match status" value="1"/>
</dbReference>
<organism evidence="10 11">
    <name type="scientific">Candidatus Berkelbacteria bacterium Gr01-1014_85</name>
    <dbReference type="NCBI Taxonomy" id="2017150"/>
    <lineage>
        <taxon>Bacteria</taxon>
        <taxon>Candidatus Berkelbacteria</taxon>
    </lineage>
</organism>
<dbReference type="Gene3D" id="3.90.740.10">
    <property type="entry name" value="Valyl/Leucyl/Isoleucyl-tRNA synthetase, editing domain"/>
    <property type="match status" value="1"/>
</dbReference>